<reference evidence="5" key="1">
    <citation type="submission" date="2025-08" db="UniProtKB">
        <authorList>
            <consortium name="RefSeq"/>
        </authorList>
    </citation>
    <scope>IDENTIFICATION</scope>
</reference>
<dbReference type="Proteomes" id="UP001165740">
    <property type="component" value="Chromosome 1"/>
</dbReference>
<dbReference type="AlphaFoldDB" id="A0A9U8ECY7"/>
<accession>A0A9U8ECY7</accession>
<keyword evidence="1" id="KW-0862">Zinc</keyword>
<dbReference type="PROSITE" id="PS50103">
    <property type="entry name" value="ZF_C3H1"/>
    <property type="match status" value="1"/>
</dbReference>
<evidence type="ECO:0000256" key="2">
    <source>
        <dbReference type="SAM" id="MobiDB-lite"/>
    </source>
</evidence>
<dbReference type="InterPro" id="IPR000571">
    <property type="entry name" value="Znf_CCCH"/>
</dbReference>
<feature type="zinc finger region" description="C3H1-type" evidence="1">
    <location>
        <begin position="979"/>
        <end position="1001"/>
    </location>
</feature>
<feature type="region of interest" description="Disordered" evidence="2">
    <location>
        <begin position="175"/>
        <end position="195"/>
    </location>
</feature>
<evidence type="ECO:0000313" key="5">
    <source>
        <dbReference type="RefSeq" id="XP_013083014.2"/>
    </source>
</evidence>
<gene>
    <name evidence="5" type="primary">LOC106068254</name>
</gene>
<dbReference type="GeneID" id="106068254"/>
<evidence type="ECO:0000259" key="3">
    <source>
        <dbReference type="PROSITE" id="PS50103"/>
    </source>
</evidence>
<protein>
    <submittedName>
        <fullName evidence="5">Uncharacterized protein LOC106068254 isoform X1</fullName>
    </submittedName>
</protein>
<evidence type="ECO:0000313" key="4">
    <source>
        <dbReference type="Proteomes" id="UP001165740"/>
    </source>
</evidence>
<name>A0A9U8ECY7_BIOGL</name>
<evidence type="ECO:0000256" key="1">
    <source>
        <dbReference type="PROSITE-ProRule" id="PRU00723"/>
    </source>
</evidence>
<organism evidence="4 5">
    <name type="scientific">Biomphalaria glabrata</name>
    <name type="common">Bloodfluke planorb</name>
    <name type="synonym">Freshwater snail</name>
    <dbReference type="NCBI Taxonomy" id="6526"/>
    <lineage>
        <taxon>Eukaryota</taxon>
        <taxon>Metazoa</taxon>
        <taxon>Spiralia</taxon>
        <taxon>Lophotrochozoa</taxon>
        <taxon>Mollusca</taxon>
        <taxon>Gastropoda</taxon>
        <taxon>Heterobranchia</taxon>
        <taxon>Euthyneura</taxon>
        <taxon>Panpulmonata</taxon>
        <taxon>Hygrophila</taxon>
        <taxon>Lymnaeoidea</taxon>
        <taxon>Planorbidae</taxon>
        <taxon>Biomphalaria</taxon>
    </lineage>
</organism>
<keyword evidence="1" id="KW-0479">Metal-binding</keyword>
<feature type="domain" description="C3H1-type" evidence="3">
    <location>
        <begin position="979"/>
        <end position="1001"/>
    </location>
</feature>
<dbReference type="OrthoDB" id="6063676at2759"/>
<sequence>MKPPLTVEARVAEDLRNWLASELEQLDASNTNQFAHHVVTILLHEDLDIEDEPLTAGDDFLQNIYNIKKGKTRDRQKKAAVQFLRSAVCCNDSDEAEIQGVVDELMVKIDETKSKMNKKSSKRSLLAPIAVNVKSAVAQASNKQDGLEQERRYNEAFPSLASEESLSKEGAPRFNVDSVWNRSPPAGKENSKKRVKKKPVQFLNRQCYMFTCQEEAQACSIARQVAALALAETSLPNVEAAEVFPSTLQDSSPSSFGDNSGCWKSAFRTVVLTKVFSPSVAPLQSKDKFLVPYADTVYKVFSPNVVSKFNLKSSDLALSVKKATSEDQAYSNSRHFHPIPDGSGQHLYSECLLDEDETLDSKKADNEICAIFEAGIIEEQQLRQKVQNVVQNKVQKVKKPKVTTPYQKIPSEDDLEHALQFPCHCGDFWQDIVHKGGIALYPDLHVKDITLNATDGLKPATLLNGGIEQYADLHEEKIMSETDGLVKCTIDTPLRSVSTSIEQFNGSSQNSNLHWKDNTMNEIGGVAEWAQVSLPTAPVGKEISDLSLLSLKSLRETYSLQVIKNLVVNYVSSVSCEQRSTGHILKGMVDTLIKRKEYTLLLVKGNMNDKKIKESLDVDQVLEVCIETLTNILSPEATEMVWFDEAHSLSESDRSDKQASDNHNVEKYWQEENVQFSVNYILESIDKSNHIDSASELKIAGSNNLLTLCSTGPGLNSACIDLENIPVEDLVSGIPSLNGFSPSFLDNVDLTYLDDMENRSIHGSDCRPRRTPMTFREDALTWEGKTEKIDLSDGWPPDSDIHSKMGLAAQSKEWHIASGCYLAPLQPVETTGLEVYDQQDIGYFSNDMRQVQWDNPWPLTEWDHICKEYLGGFMVSTPAWPQRASPPNPYRPSLLTSCLSKEGAQFLESAFVNSYFSNDFTEPHSNLKRTAHAVDCSALEKLWLSRRNNSLERFWLAKDSQHSIAVGWNSSFALIEGVTCSNWLENNCNLGHSCPFSHPSI</sequence>
<dbReference type="RefSeq" id="XP_013083014.2">
    <property type="nucleotide sequence ID" value="XM_013227560.2"/>
</dbReference>
<dbReference type="GO" id="GO:0008270">
    <property type="term" value="F:zinc ion binding"/>
    <property type="evidence" value="ECO:0007669"/>
    <property type="project" value="UniProtKB-KW"/>
</dbReference>
<proteinExistence type="predicted"/>
<keyword evidence="1" id="KW-0863">Zinc-finger</keyword>
<keyword evidence="4" id="KW-1185">Reference proteome</keyword>